<dbReference type="CDD" id="cd18793">
    <property type="entry name" value="SF2_C_SNF"/>
    <property type="match status" value="1"/>
</dbReference>
<evidence type="ECO:0000313" key="4">
    <source>
        <dbReference type="EMBL" id="MFG6431058.1"/>
    </source>
</evidence>
<reference evidence="4 5" key="1">
    <citation type="submission" date="2024-08" db="EMBL/GenBank/DDBJ databases">
        <authorList>
            <person name="Lu H."/>
        </authorList>
    </citation>
    <scope>NUCLEOTIDE SEQUENCE [LARGE SCALE GENOMIC DNA]</scope>
    <source>
        <strain evidence="4 5">LYH14W</strain>
    </source>
</reference>
<dbReference type="Pfam" id="PF00176">
    <property type="entry name" value="SNF2-rel_dom"/>
    <property type="match status" value="1"/>
</dbReference>
<evidence type="ECO:0000313" key="5">
    <source>
        <dbReference type="Proteomes" id="UP001606210"/>
    </source>
</evidence>
<dbReference type="SMART" id="SM00487">
    <property type="entry name" value="DEXDc"/>
    <property type="match status" value="1"/>
</dbReference>
<gene>
    <name evidence="4" type="ORF">ACG00Y_14100</name>
</gene>
<dbReference type="CDD" id="cd18012">
    <property type="entry name" value="DEXQc_arch_SWI2_SNF2"/>
    <property type="match status" value="1"/>
</dbReference>
<evidence type="ECO:0000259" key="3">
    <source>
        <dbReference type="PROSITE" id="PS51194"/>
    </source>
</evidence>
<dbReference type="EMBL" id="JBIGHV010000005">
    <property type="protein sequence ID" value="MFG6431058.1"/>
    <property type="molecule type" value="Genomic_DNA"/>
</dbReference>
<dbReference type="SUPFAM" id="SSF52540">
    <property type="entry name" value="P-loop containing nucleoside triphosphate hydrolases"/>
    <property type="match status" value="2"/>
</dbReference>
<feature type="domain" description="Helicase C-terminal" evidence="3">
    <location>
        <begin position="1248"/>
        <end position="1406"/>
    </location>
</feature>
<dbReference type="PROSITE" id="PS51194">
    <property type="entry name" value="HELICASE_CTER"/>
    <property type="match status" value="1"/>
</dbReference>
<proteinExistence type="predicted"/>
<evidence type="ECO:0000259" key="2">
    <source>
        <dbReference type="PROSITE" id="PS51192"/>
    </source>
</evidence>
<protein>
    <submittedName>
        <fullName evidence="4">SNF2-related protein</fullName>
    </submittedName>
</protein>
<organism evidence="4 5">
    <name type="scientific">Pelomonas parva</name>
    <dbReference type="NCBI Taxonomy" id="3299032"/>
    <lineage>
        <taxon>Bacteria</taxon>
        <taxon>Pseudomonadati</taxon>
        <taxon>Pseudomonadota</taxon>
        <taxon>Betaproteobacteria</taxon>
        <taxon>Burkholderiales</taxon>
        <taxon>Sphaerotilaceae</taxon>
        <taxon>Roseateles</taxon>
    </lineage>
</organism>
<accession>A0ABW7F339</accession>
<name>A0ABW7F339_9BURK</name>
<dbReference type="RefSeq" id="WP_394479824.1">
    <property type="nucleotide sequence ID" value="NZ_JBIGHV010000005.1"/>
</dbReference>
<feature type="domain" description="Helicase ATP-binding" evidence="2">
    <location>
        <begin position="967"/>
        <end position="1124"/>
    </location>
</feature>
<dbReference type="Proteomes" id="UP001606210">
    <property type="component" value="Unassembled WGS sequence"/>
</dbReference>
<dbReference type="InterPro" id="IPR014001">
    <property type="entry name" value="Helicase_ATP-bd"/>
</dbReference>
<dbReference type="Gene3D" id="3.40.50.300">
    <property type="entry name" value="P-loop containing nucleotide triphosphate hydrolases"/>
    <property type="match status" value="1"/>
</dbReference>
<dbReference type="InterPro" id="IPR027417">
    <property type="entry name" value="P-loop_NTPase"/>
</dbReference>
<dbReference type="Gene3D" id="3.40.50.10810">
    <property type="entry name" value="Tandem AAA-ATPase domain"/>
    <property type="match status" value="1"/>
</dbReference>
<keyword evidence="5" id="KW-1185">Reference proteome</keyword>
<dbReference type="InterPro" id="IPR038718">
    <property type="entry name" value="SNF2-like_sf"/>
</dbReference>
<sequence length="1411" mass="152384">MARSPLDNSLKFQLPDGSVVTAEEMLRRGRTAAAAQRTEQLATPAALPEADLQTLLDALLLLGGTASINTVMQWLSLTGRERANGETFDHYATRDGLQALVAQGRADGLHGKGTRVTLADHVERLQTLLAAPGHERYWRQRLWLSGSGRGDWQDPIGWVNFRGPEEMRTVLRLMIYSGMPAAEFHELLTTRLQELSSPMLAVQALVDPWCPQLLGQIDADLRDGLLGQLLDVLPAGHPVRAELRTWLQTTAQPLSIPMRARLAEADMLALQLDSAEQHLRGLAGPGVTLLAATRALVDGRWAEASAGFEATIKAIHTASRSRRNALSLDTARLYLLSLLAQDDPKAWAQARKYAIAESGSRSPTAYEAWGLWAHGIGVKLGEDSFLEAAFHPGAPGDAEQVDCLLLAAWLGKPAPGWTPALAQHLLAGLGPDQALLADHLRAALQRLELGGAGPTRIANFLGQPRQAWQDALAAIAALSDDGKPAGAATKPELAWQLSLDAAGRVHTLEPLEITTSARGLTKFKAVTLAKLKKQGAQRSRDNLVLRHIERDAWAGVHDLRLDVSQALVALIGHPHLMFADAPGQWVELAEGLPELEVRRVGTSPNDAFEFHLHPPLVAAEPPHAGMLFGAQADAERERRNTQRVLREGPGRARLIRITPTQRRVAELVSQGWKVPANATAELGAALQVLTGHFQLHSDADAGQRVTGDSRLHARLTPQGEGLQLLLVAQPFGDFGPAVTPGLGRARLMCLHEGVSLATERDLGAEAGHRAAVIEALPFLDPEQPPDQPWLLADAEEALAAVERLPGLAAIAALDWPKGKPVRVLAVAAEAVQIQVSSSRDWLGVTGEVQVEEGRVVSLQELLSLSRASKSRFVRMAEGHYLALSEQLRQQLRDLDSLAQTKKGELQLPHASAAWLDQGLAGVNLGGDKAWRARVDQLGAAAALQPQTPKSLRAELRAYQAEGYAWMSRLAAAGFGACLADDMGLGKTVQTLALLIERSAQGPALVLAPTSVCGNWAAECAAFAPGLTVQVYAQATDRSAMLAAAGPGDVIVASYALAQIDADGFAARRWATLVLDEAQALKNATTKRAKSVAEFDADFRLALSGTPVENRLADLWSIMNLINPGLLGTPQQFNERFAGPIERQQDAPARARLRRIVAPFLLRRTKAQVLQDLPPRTEIVHRVEPSEAERHFLEALRRDAQAAVAAAAAGNERAAPMQVLAELMRLRRAACDPRLVSPELGLVGAKMADFERIVRELVDGGHKALVFSQFTDYLDLLGERLTQMALPFQRLDGSTPQAERTKRVAAFQRGEGEVFLISLKAGGFGLNLTMADYVLIVDPWWNPAAEDQAAGRAHRMGQARPVTVYRLVTAGSVEERIIELHRDKRGLAEGMLEGHEQASPLDAQALAALLED</sequence>
<dbReference type="PANTHER" id="PTHR10799">
    <property type="entry name" value="SNF2/RAD54 HELICASE FAMILY"/>
    <property type="match status" value="1"/>
</dbReference>
<keyword evidence="1" id="KW-0378">Hydrolase</keyword>
<dbReference type="InterPro" id="IPR000330">
    <property type="entry name" value="SNF2_N"/>
</dbReference>
<evidence type="ECO:0000256" key="1">
    <source>
        <dbReference type="ARBA" id="ARBA00022801"/>
    </source>
</evidence>
<dbReference type="SMART" id="SM00490">
    <property type="entry name" value="HELICc"/>
    <property type="match status" value="1"/>
</dbReference>
<dbReference type="InterPro" id="IPR001650">
    <property type="entry name" value="Helicase_C-like"/>
</dbReference>
<dbReference type="Pfam" id="PF00271">
    <property type="entry name" value="Helicase_C"/>
    <property type="match status" value="1"/>
</dbReference>
<comment type="caution">
    <text evidence="4">The sequence shown here is derived from an EMBL/GenBank/DDBJ whole genome shotgun (WGS) entry which is preliminary data.</text>
</comment>
<dbReference type="InterPro" id="IPR049730">
    <property type="entry name" value="SNF2/RAD54-like_C"/>
</dbReference>
<dbReference type="PROSITE" id="PS51192">
    <property type="entry name" value="HELICASE_ATP_BIND_1"/>
    <property type="match status" value="1"/>
</dbReference>